<accession>A0A1G8C8L9</accession>
<feature type="active site" description="Acyl-thioester intermediate" evidence="7">
    <location>
        <position position="84"/>
    </location>
</feature>
<reference evidence="11 12" key="1">
    <citation type="submission" date="2016-10" db="EMBL/GenBank/DDBJ databases">
        <authorList>
            <person name="de Groot N.N."/>
        </authorList>
    </citation>
    <scope>NUCLEOTIDE SEQUENCE [LARGE SCALE GENOMIC DNA]</scope>
    <source>
        <strain evidence="11 12">NP_1H</strain>
    </source>
</reference>
<feature type="active site" description="Proton acceptor" evidence="7">
    <location>
        <position position="376"/>
    </location>
</feature>
<comment type="similarity">
    <text evidence="1 8">Belongs to the thiolase-like superfamily. Thiolase family.</text>
</comment>
<evidence type="ECO:0000256" key="8">
    <source>
        <dbReference type="RuleBase" id="RU003557"/>
    </source>
</evidence>
<dbReference type="PANTHER" id="PTHR18919:SF107">
    <property type="entry name" value="ACETYL-COA ACETYLTRANSFERASE, CYTOSOLIC"/>
    <property type="match status" value="1"/>
</dbReference>
<keyword evidence="12" id="KW-1185">Reference proteome</keyword>
<sequence>MILGGARTPFGKLLGSLSGFSAAELGGIAIRAALENAGVDAAAVDHVIMGQVLAAGAGQIPARQAAAAAGIGMDVPATNVNKVCLSGIAAIADADRMIRTGEADVVVAGGMESMSQAPHLIPGSRTGSRYGNFTVVDSMNHDGLWDAFTDQSMGALTDAANRGGGGYTREQQDAYAVMSHQRAYAARKNGTFDGEIVPVEVPQRRGEPLRVTEDETVREDINPETLAKLKPAFGPDGTITAGSASPISDGAAALVLMRRSRAEELGLDWIAEVGAYASVAGPDSTLQQQPARAIERAARKEGMAPADFDVIEINEAFSAVALASTDALGVSAAKVNVNGGAIALGHPIGASGARVVLHTALELSRRGGGVGVAALCGGGGQGDALVVHVSSAR</sequence>
<protein>
    <recommendedName>
        <fullName evidence="6">Probable acetyl-CoA acetyltransferase</fullName>
        <ecNumber evidence="2">2.3.1.9</ecNumber>
    </recommendedName>
    <alternativeName>
        <fullName evidence="5">Acetoacetyl-CoA thiolase</fullName>
    </alternativeName>
</protein>
<evidence type="ECO:0000256" key="7">
    <source>
        <dbReference type="PIRSR" id="PIRSR000429-1"/>
    </source>
</evidence>
<dbReference type="InterPro" id="IPR020613">
    <property type="entry name" value="Thiolase_CS"/>
</dbReference>
<keyword evidence="4 8" id="KW-0012">Acyltransferase</keyword>
<keyword evidence="3 8" id="KW-0808">Transferase</keyword>
<evidence type="ECO:0000256" key="2">
    <source>
        <dbReference type="ARBA" id="ARBA00012705"/>
    </source>
</evidence>
<dbReference type="Pfam" id="PF00108">
    <property type="entry name" value="Thiolase_N"/>
    <property type="match status" value="1"/>
</dbReference>
<evidence type="ECO:0000256" key="3">
    <source>
        <dbReference type="ARBA" id="ARBA00022679"/>
    </source>
</evidence>
<evidence type="ECO:0000313" key="12">
    <source>
        <dbReference type="Proteomes" id="UP000199258"/>
    </source>
</evidence>
<dbReference type="Pfam" id="PF02803">
    <property type="entry name" value="Thiolase_C"/>
    <property type="match status" value="1"/>
</dbReference>
<dbReference type="InterPro" id="IPR020616">
    <property type="entry name" value="Thiolase_N"/>
</dbReference>
<dbReference type="EC" id="2.3.1.9" evidence="2"/>
<proteinExistence type="inferred from homology"/>
<evidence type="ECO:0000256" key="6">
    <source>
        <dbReference type="ARBA" id="ARBA00040529"/>
    </source>
</evidence>
<dbReference type="EMBL" id="FNDT01000001">
    <property type="protein sequence ID" value="SDH41841.1"/>
    <property type="molecule type" value="Genomic_DNA"/>
</dbReference>
<dbReference type="AlphaFoldDB" id="A0A1G8C8L9"/>
<organism evidence="11 12">
    <name type="scientific">Arthrobacter subterraneus</name>
    <dbReference type="NCBI Taxonomy" id="335973"/>
    <lineage>
        <taxon>Bacteria</taxon>
        <taxon>Bacillati</taxon>
        <taxon>Actinomycetota</taxon>
        <taxon>Actinomycetes</taxon>
        <taxon>Micrococcales</taxon>
        <taxon>Micrococcaceae</taxon>
        <taxon>Arthrobacter</taxon>
    </lineage>
</organism>
<dbReference type="PANTHER" id="PTHR18919">
    <property type="entry name" value="ACETYL-COA C-ACYLTRANSFERASE"/>
    <property type="match status" value="1"/>
</dbReference>
<dbReference type="STRING" id="335973.SAMN04488693_101189"/>
<dbReference type="InterPro" id="IPR020610">
    <property type="entry name" value="Thiolase_AS"/>
</dbReference>
<dbReference type="PROSITE" id="PS00737">
    <property type="entry name" value="THIOLASE_2"/>
    <property type="match status" value="1"/>
</dbReference>
<dbReference type="PIRSF" id="PIRSF000429">
    <property type="entry name" value="Ac-CoA_Ac_transf"/>
    <property type="match status" value="1"/>
</dbReference>
<dbReference type="SUPFAM" id="SSF53901">
    <property type="entry name" value="Thiolase-like"/>
    <property type="match status" value="2"/>
</dbReference>
<dbReference type="PROSITE" id="PS00098">
    <property type="entry name" value="THIOLASE_1"/>
    <property type="match status" value="1"/>
</dbReference>
<dbReference type="NCBIfam" id="TIGR01930">
    <property type="entry name" value="AcCoA-C-Actrans"/>
    <property type="match status" value="1"/>
</dbReference>
<name>A0A1G8C8L9_9MICC</name>
<feature type="active site" description="Proton acceptor" evidence="7">
    <location>
        <position position="346"/>
    </location>
</feature>
<evidence type="ECO:0000259" key="10">
    <source>
        <dbReference type="Pfam" id="PF02803"/>
    </source>
</evidence>
<evidence type="ECO:0000256" key="1">
    <source>
        <dbReference type="ARBA" id="ARBA00010982"/>
    </source>
</evidence>
<dbReference type="GO" id="GO:0003985">
    <property type="term" value="F:acetyl-CoA C-acetyltransferase activity"/>
    <property type="evidence" value="ECO:0007669"/>
    <property type="project" value="UniProtKB-EC"/>
</dbReference>
<dbReference type="InterPro" id="IPR016039">
    <property type="entry name" value="Thiolase-like"/>
</dbReference>
<dbReference type="Proteomes" id="UP000199258">
    <property type="component" value="Unassembled WGS sequence"/>
</dbReference>
<dbReference type="InterPro" id="IPR002155">
    <property type="entry name" value="Thiolase"/>
</dbReference>
<evidence type="ECO:0000259" key="9">
    <source>
        <dbReference type="Pfam" id="PF00108"/>
    </source>
</evidence>
<feature type="domain" description="Thiolase N-terminal" evidence="9">
    <location>
        <begin position="2"/>
        <end position="260"/>
    </location>
</feature>
<evidence type="ECO:0000313" key="11">
    <source>
        <dbReference type="EMBL" id="SDH41841.1"/>
    </source>
</evidence>
<evidence type="ECO:0000256" key="5">
    <source>
        <dbReference type="ARBA" id="ARBA00030755"/>
    </source>
</evidence>
<dbReference type="InterPro" id="IPR020617">
    <property type="entry name" value="Thiolase_C"/>
</dbReference>
<gene>
    <name evidence="11" type="ORF">SAMN04488693_101189</name>
</gene>
<dbReference type="CDD" id="cd00751">
    <property type="entry name" value="thiolase"/>
    <property type="match status" value="1"/>
</dbReference>
<feature type="domain" description="Thiolase C-terminal" evidence="10">
    <location>
        <begin position="268"/>
        <end position="388"/>
    </location>
</feature>
<dbReference type="PROSITE" id="PS00099">
    <property type="entry name" value="THIOLASE_3"/>
    <property type="match status" value="1"/>
</dbReference>
<evidence type="ECO:0000256" key="4">
    <source>
        <dbReference type="ARBA" id="ARBA00023315"/>
    </source>
</evidence>
<dbReference type="Gene3D" id="3.40.47.10">
    <property type="match status" value="1"/>
</dbReference>
<dbReference type="InterPro" id="IPR020615">
    <property type="entry name" value="Thiolase_acyl_enz_int_AS"/>
</dbReference>